<dbReference type="SMART" id="SM00855">
    <property type="entry name" value="PGAM"/>
    <property type="match status" value="1"/>
</dbReference>
<dbReference type="SUPFAM" id="SSF53254">
    <property type="entry name" value="Phosphoglycerate mutase-like"/>
    <property type="match status" value="1"/>
</dbReference>
<dbReference type="InterPro" id="IPR005952">
    <property type="entry name" value="Phosphogly_mut1"/>
</dbReference>
<dbReference type="Pfam" id="PF00300">
    <property type="entry name" value="His_Phos_1"/>
    <property type="match status" value="1"/>
</dbReference>
<dbReference type="EMBL" id="JBEPMJ010000010">
    <property type="protein sequence ID" value="MET3750423.1"/>
    <property type="molecule type" value="Genomic_DNA"/>
</dbReference>
<protein>
    <recommendedName>
        <fullName evidence="2">phosphoglycerate mutase (2,3-diphosphoglycerate-dependent)</fullName>
        <ecNumber evidence="2">5.4.2.11</ecNumber>
    </recommendedName>
</protein>
<comment type="caution">
    <text evidence="5">The sequence shown here is derived from an EMBL/GenBank/DDBJ whole genome shotgun (WGS) entry which is preliminary data.</text>
</comment>
<dbReference type="CDD" id="cd07067">
    <property type="entry name" value="HP_PGM_like"/>
    <property type="match status" value="1"/>
</dbReference>
<reference evidence="5 6" key="1">
    <citation type="submission" date="2024-06" db="EMBL/GenBank/DDBJ databases">
        <title>Genomic Encyclopedia of Type Strains, Phase IV (KMG-IV): sequencing the most valuable type-strain genomes for metagenomic binning, comparative biology and taxonomic classification.</title>
        <authorList>
            <person name="Goeker M."/>
        </authorList>
    </citation>
    <scope>NUCLEOTIDE SEQUENCE [LARGE SCALE GENOMIC DNA]</scope>
    <source>
        <strain evidence="5 6">DSM 29492</strain>
    </source>
</reference>
<dbReference type="InterPro" id="IPR013078">
    <property type="entry name" value="His_Pase_superF_clade-1"/>
</dbReference>
<evidence type="ECO:0000256" key="1">
    <source>
        <dbReference type="ARBA" id="ARBA00006717"/>
    </source>
</evidence>
<keyword evidence="6" id="KW-1185">Reference proteome</keyword>
<dbReference type="Proteomes" id="UP001549106">
    <property type="component" value="Unassembled WGS sequence"/>
</dbReference>
<dbReference type="PANTHER" id="PTHR11931">
    <property type="entry name" value="PHOSPHOGLYCERATE MUTASE"/>
    <property type="match status" value="1"/>
</dbReference>
<keyword evidence="4 5" id="KW-0413">Isomerase</keyword>
<keyword evidence="3" id="KW-0324">Glycolysis</keyword>
<evidence type="ECO:0000256" key="3">
    <source>
        <dbReference type="ARBA" id="ARBA00023152"/>
    </source>
</evidence>
<comment type="similarity">
    <text evidence="1">Belongs to the phosphoglycerate mutase family. BPG-dependent PGAM subfamily.</text>
</comment>
<dbReference type="InterPro" id="IPR029033">
    <property type="entry name" value="His_PPase_superfam"/>
</dbReference>
<name>A0ABV2M1T0_9FIRM</name>
<organism evidence="5 6">
    <name type="scientific">Blautia caecimuris</name>
    <dbReference type="NCBI Taxonomy" id="1796615"/>
    <lineage>
        <taxon>Bacteria</taxon>
        <taxon>Bacillati</taxon>
        <taxon>Bacillota</taxon>
        <taxon>Clostridia</taxon>
        <taxon>Lachnospirales</taxon>
        <taxon>Lachnospiraceae</taxon>
        <taxon>Blautia</taxon>
    </lineage>
</organism>
<dbReference type="RefSeq" id="WP_173752237.1">
    <property type="nucleotide sequence ID" value="NZ_BAABXP010000003.1"/>
</dbReference>
<dbReference type="Gene3D" id="3.40.50.1240">
    <property type="entry name" value="Phosphoglycerate mutase-like"/>
    <property type="match status" value="1"/>
</dbReference>
<evidence type="ECO:0000256" key="4">
    <source>
        <dbReference type="ARBA" id="ARBA00023235"/>
    </source>
</evidence>
<accession>A0ABV2M1T0</accession>
<gene>
    <name evidence="5" type="ORF">ABID24_001672</name>
</gene>
<sequence length="204" mass="23192">MKLYILRHGKTEWNRLGKVQGCVDIPLAEEGISLAAKVGRALKEVPFDLCFTSPLTRTRQTAELVLGERAKQIPVIVDPRIQEINFGVLEGSRFKDENGTILSEEMKIFFTDPKNFIRPEKGENISDILKRTEEFWKEITTAPKLQDKTILISSHGCAVRALLQNIYHDPEDFWHGCVPPNCSINVVEVKDGQEILIEEDKLYA</sequence>
<evidence type="ECO:0000313" key="6">
    <source>
        <dbReference type="Proteomes" id="UP001549106"/>
    </source>
</evidence>
<evidence type="ECO:0000313" key="5">
    <source>
        <dbReference type="EMBL" id="MET3750423.1"/>
    </source>
</evidence>
<dbReference type="GO" id="GO:0004619">
    <property type="term" value="F:phosphoglycerate mutase activity"/>
    <property type="evidence" value="ECO:0007669"/>
    <property type="project" value="UniProtKB-EC"/>
</dbReference>
<evidence type="ECO:0000256" key="2">
    <source>
        <dbReference type="ARBA" id="ARBA00012028"/>
    </source>
</evidence>
<dbReference type="EC" id="5.4.2.11" evidence="2"/>
<proteinExistence type="inferred from homology"/>